<evidence type="ECO:0000313" key="3">
    <source>
        <dbReference type="EMBL" id="OEU05854.1"/>
    </source>
</evidence>
<evidence type="ECO:0000256" key="2">
    <source>
        <dbReference type="SAM" id="SignalP"/>
    </source>
</evidence>
<dbReference type="InParanoid" id="A0A1E7EIY6"/>
<evidence type="ECO:0000313" key="4">
    <source>
        <dbReference type="Proteomes" id="UP000095751"/>
    </source>
</evidence>
<feature type="chain" id="PRO_5009191896" evidence="2">
    <location>
        <begin position="23"/>
        <end position="574"/>
    </location>
</feature>
<name>A0A1E7EIY6_9STRA</name>
<dbReference type="GO" id="GO:0005654">
    <property type="term" value="C:nucleoplasm"/>
    <property type="evidence" value="ECO:0007669"/>
    <property type="project" value="TreeGrafter"/>
</dbReference>
<protein>
    <submittedName>
        <fullName evidence="3">Uncharacterized protein</fullName>
    </submittedName>
</protein>
<sequence>MKLCISQIIILALTITTRSVIAATSSLRGPSFGNGNSNGNSSSNNHNDGLIVDPQLHVEHGDDAPLPPSSSTTIGWKLRSIRQIDTLPGGKYTQIRIIPNNSKAIIAYNGMNADGIQLVSCEDAECNNLTIPRTIHNTDPNPRYIRMELSLETSLPTLVYSAEGGTQMKLTVCLSVECTGTKSIILYGQEQEQHNKITVRTNDIVFLRSNNNNKIQKKDQKDNLAAVVFGISNPIDGCKLILAQIQITTSSTKGIFTAGLEFPAIIESNNNNIDEKDKNGNDVHIAYWDVVNRQLVMIFNALSSKGGEQQQQRKDVIVMSNTTNTSNPGSFVKILRQPPPQQEQERSDGVLWLTFYDLILGKMYMVQCNEIKEQCMEPYIIDSNIGDRTLANYGGGGFPSTYNIVDGDDGAAQSRPTILEAYFNNNYAESTGQLKLLELTPTAETETEIEITTNTHTKENAAVESKSANNNRNEVTTATTTTKSNDIYINVIAEGKQGFGRDSSMAYYHRRHDDNNSNNNSNSNNNDNDLLFISLLDLQGIDTPETQVAKLAIFERISFSTQQEEEKNPTRISL</sequence>
<feature type="signal peptide" evidence="2">
    <location>
        <begin position="1"/>
        <end position="22"/>
    </location>
</feature>
<organism evidence="3 4">
    <name type="scientific">Fragilariopsis cylindrus CCMP1102</name>
    <dbReference type="NCBI Taxonomy" id="635003"/>
    <lineage>
        <taxon>Eukaryota</taxon>
        <taxon>Sar</taxon>
        <taxon>Stramenopiles</taxon>
        <taxon>Ochrophyta</taxon>
        <taxon>Bacillariophyta</taxon>
        <taxon>Bacillariophyceae</taxon>
        <taxon>Bacillariophycidae</taxon>
        <taxon>Bacillariales</taxon>
        <taxon>Bacillariaceae</taxon>
        <taxon>Fragilariopsis</taxon>
    </lineage>
</organism>
<dbReference type="Proteomes" id="UP000095751">
    <property type="component" value="Unassembled WGS sequence"/>
</dbReference>
<keyword evidence="2" id="KW-0732">Signal</keyword>
<dbReference type="AlphaFoldDB" id="A0A1E7EIY6"/>
<dbReference type="PANTHER" id="PTHR16148">
    <property type="entry name" value="NF-KAPPA-B-REPRESSING FACTOR-RELATED"/>
    <property type="match status" value="1"/>
</dbReference>
<gene>
    <name evidence="3" type="ORF">FRACYDRAFT_257843</name>
</gene>
<keyword evidence="4" id="KW-1185">Reference proteome</keyword>
<dbReference type="KEGG" id="fcy:FRACYDRAFT_257843"/>
<feature type="region of interest" description="Disordered" evidence="1">
    <location>
        <begin position="31"/>
        <end position="51"/>
    </location>
</feature>
<evidence type="ECO:0000256" key="1">
    <source>
        <dbReference type="SAM" id="MobiDB-lite"/>
    </source>
</evidence>
<accession>A0A1E7EIY6</accession>
<proteinExistence type="predicted"/>
<reference evidence="3 4" key="1">
    <citation type="submission" date="2016-09" db="EMBL/GenBank/DDBJ databases">
        <title>Extensive genetic diversity and differential bi-allelic expression allows diatom success in the polar Southern Ocean.</title>
        <authorList>
            <consortium name="DOE Joint Genome Institute"/>
            <person name="Mock T."/>
            <person name="Otillar R.P."/>
            <person name="Strauss J."/>
            <person name="Dupont C."/>
            <person name="Frickenhaus S."/>
            <person name="Maumus F."/>
            <person name="Mcmullan M."/>
            <person name="Sanges R."/>
            <person name="Schmutz J."/>
            <person name="Toseland A."/>
            <person name="Valas R."/>
            <person name="Veluchamy A."/>
            <person name="Ward B.J."/>
            <person name="Allen A."/>
            <person name="Barry K."/>
            <person name="Falciatore A."/>
            <person name="Ferrante M."/>
            <person name="Fortunato A.E."/>
            <person name="Gloeckner G."/>
            <person name="Gruber A."/>
            <person name="Hipkin R."/>
            <person name="Janech M."/>
            <person name="Kroth P."/>
            <person name="Leese F."/>
            <person name="Lindquist E."/>
            <person name="Lyon B.R."/>
            <person name="Martin J."/>
            <person name="Mayer C."/>
            <person name="Parker M."/>
            <person name="Quesneville H."/>
            <person name="Raymond J."/>
            <person name="Uhlig C."/>
            <person name="Valentin K.U."/>
            <person name="Worden A.Z."/>
            <person name="Armbrust E.V."/>
            <person name="Bowler C."/>
            <person name="Green B."/>
            <person name="Moulton V."/>
            <person name="Van Oosterhout C."/>
            <person name="Grigoriev I."/>
        </authorList>
    </citation>
    <scope>NUCLEOTIDE SEQUENCE [LARGE SCALE GENOMIC DNA]</scope>
    <source>
        <strain evidence="3 4">CCMP1102</strain>
    </source>
</reference>
<dbReference type="PANTHER" id="PTHR16148:SF11">
    <property type="entry name" value="CDKN2A-INTERACTING PROTEIN"/>
    <property type="match status" value="1"/>
</dbReference>
<dbReference type="GO" id="GO:0005730">
    <property type="term" value="C:nucleolus"/>
    <property type="evidence" value="ECO:0007669"/>
    <property type="project" value="TreeGrafter"/>
</dbReference>
<dbReference type="EMBL" id="KV784453">
    <property type="protein sequence ID" value="OEU05854.1"/>
    <property type="molecule type" value="Genomic_DNA"/>
</dbReference>
<feature type="compositionally biased region" description="Low complexity" evidence="1">
    <location>
        <begin position="31"/>
        <end position="49"/>
    </location>
</feature>